<evidence type="ECO:0000313" key="2">
    <source>
        <dbReference type="Proteomes" id="UP001165143"/>
    </source>
</evidence>
<accession>A0A9W6PDE6</accession>
<organism evidence="1 2">
    <name type="scientific">Kitasatospora phosalacinea</name>
    <dbReference type="NCBI Taxonomy" id="2065"/>
    <lineage>
        <taxon>Bacteria</taxon>
        <taxon>Bacillati</taxon>
        <taxon>Actinomycetota</taxon>
        <taxon>Actinomycetes</taxon>
        <taxon>Kitasatosporales</taxon>
        <taxon>Streptomycetaceae</taxon>
        <taxon>Kitasatospora</taxon>
    </lineage>
</organism>
<dbReference type="Proteomes" id="UP001165143">
    <property type="component" value="Unassembled WGS sequence"/>
</dbReference>
<gene>
    <name evidence="1" type="ORF">Kpho01_18250</name>
</gene>
<name>A0A9W6PDE6_9ACTN</name>
<sequence length="58" mass="6220">MSTRVAAWAAEADRARGTTVAALSTTAAAAVRRRRVRFADTVRESFRVGDGLDENAPN</sequence>
<dbReference type="EMBL" id="BSRX01000008">
    <property type="protein sequence ID" value="GLW53814.1"/>
    <property type="molecule type" value="Genomic_DNA"/>
</dbReference>
<dbReference type="AlphaFoldDB" id="A0A9W6PDE6"/>
<protein>
    <submittedName>
        <fullName evidence="1">Uncharacterized protein</fullName>
    </submittedName>
</protein>
<reference evidence="1" key="1">
    <citation type="submission" date="2023-02" db="EMBL/GenBank/DDBJ databases">
        <title>Kitasatospora phosalacinea NBRC 14362.</title>
        <authorList>
            <person name="Ichikawa N."/>
            <person name="Sato H."/>
            <person name="Tonouchi N."/>
        </authorList>
    </citation>
    <scope>NUCLEOTIDE SEQUENCE</scope>
    <source>
        <strain evidence="1">NBRC 14362</strain>
    </source>
</reference>
<evidence type="ECO:0000313" key="1">
    <source>
        <dbReference type="EMBL" id="GLW53814.1"/>
    </source>
</evidence>
<proteinExistence type="predicted"/>
<comment type="caution">
    <text evidence="1">The sequence shown here is derived from an EMBL/GenBank/DDBJ whole genome shotgun (WGS) entry which is preliminary data.</text>
</comment>